<sequence>MEYTKANGVTANTKTKTTSSKASSRFIGRVASIPIIQDSMLTAQSIANKTSIGRYALSTATSSYEYALNNPHVQTYYQQYLQPHATKVDELGCGYLDVIESKVPALKKPTSEIIPYHVIKLRAGSAIENVTHPAQLVIQSVNDQLTKAVDRFEGVVNTYLPPTEEEGKVEKETNIGSNQVKRAYGVLNKASHRVVVRSTAQIPKSREDMTRLAENNTTVQNMYEQLRLIQEAVVQSVVVYKQAAEERLPTFVVARAHATTEYVSQVMTSIQTQIGKLNTTETSGWAQQRFQALLEATQQQIDLVRSELARTDINYVDKFKHVANTIQDQMMPALENLCSQLLLLKEKIQQELPQLGFQHQKTKSQ</sequence>
<protein>
    <submittedName>
        <fullName evidence="1">Uncharacterized protein</fullName>
    </submittedName>
</protein>
<organism evidence="1 2">
    <name type="scientific">Choanephora cucurbitarum</name>
    <dbReference type="NCBI Taxonomy" id="101091"/>
    <lineage>
        <taxon>Eukaryota</taxon>
        <taxon>Fungi</taxon>
        <taxon>Fungi incertae sedis</taxon>
        <taxon>Mucoromycota</taxon>
        <taxon>Mucoromycotina</taxon>
        <taxon>Mucoromycetes</taxon>
        <taxon>Mucorales</taxon>
        <taxon>Mucorineae</taxon>
        <taxon>Choanephoraceae</taxon>
        <taxon>Choanephoroideae</taxon>
        <taxon>Choanephora</taxon>
    </lineage>
</organism>
<reference evidence="1 2" key="1">
    <citation type="submission" date="2016-03" db="EMBL/GenBank/DDBJ databases">
        <title>Choanephora cucurbitarum.</title>
        <authorList>
            <person name="Min B."/>
            <person name="Park H."/>
            <person name="Park J.-H."/>
            <person name="Shin H.-D."/>
            <person name="Choi I.-G."/>
        </authorList>
    </citation>
    <scope>NUCLEOTIDE SEQUENCE [LARGE SCALE GENOMIC DNA]</scope>
    <source>
        <strain evidence="1 2">KUS-F28377</strain>
    </source>
</reference>
<proteinExistence type="predicted"/>
<name>A0A1C7NT48_9FUNG</name>
<dbReference type="Proteomes" id="UP000093000">
    <property type="component" value="Unassembled WGS sequence"/>
</dbReference>
<gene>
    <name evidence="1" type="ORF">A0J61_01264</name>
</gene>
<evidence type="ECO:0000313" key="2">
    <source>
        <dbReference type="Proteomes" id="UP000093000"/>
    </source>
</evidence>
<comment type="caution">
    <text evidence="1">The sequence shown here is derived from an EMBL/GenBank/DDBJ whole genome shotgun (WGS) entry which is preliminary data.</text>
</comment>
<dbReference type="STRING" id="101091.A0A1C7NT48"/>
<dbReference type="EMBL" id="LUGH01000038">
    <property type="protein sequence ID" value="OBZ90674.1"/>
    <property type="molecule type" value="Genomic_DNA"/>
</dbReference>
<keyword evidence="2" id="KW-1185">Reference proteome</keyword>
<dbReference type="OrthoDB" id="376826at2759"/>
<dbReference type="InParanoid" id="A0A1C7NT48"/>
<accession>A0A1C7NT48</accession>
<evidence type="ECO:0000313" key="1">
    <source>
        <dbReference type="EMBL" id="OBZ90674.1"/>
    </source>
</evidence>
<dbReference type="AlphaFoldDB" id="A0A1C7NT48"/>